<comment type="similarity">
    <text evidence="1">Belongs to the DprA/Smf family.</text>
</comment>
<dbReference type="KEGG" id="jda:BW727_100705"/>
<dbReference type="AlphaFoldDB" id="A0A1S6INJ7"/>
<dbReference type="STRING" id="708126.BW727_100705"/>
<name>A0A1S6INJ7_9LACT</name>
<feature type="domain" description="Smf/DprA SLOG" evidence="2">
    <location>
        <begin position="84"/>
        <end position="292"/>
    </location>
</feature>
<dbReference type="PANTHER" id="PTHR43022:SF1">
    <property type="entry name" value="PROTEIN SMF"/>
    <property type="match status" value="1"/>
</dbReference>
<evidence type="ECO:0000313" key="4">
    <source>
        <dbReference type="Proteomes" id="UP000188993"/>
    </source>
</evidence>
<dbReference type="GO" id="GO:0009294">
    <property type="term" value="P:DNA-mediated transformation"/>
    <property type="evidence" value="ECO:0007669"/>
    <property type="project" value="InterPro"/>
</dbReference>
<dbReference type="InterPro" id="IPR057666">
    <property type="entry name" value="DrpA_SLOG"/>
</dbReference>
<evidence type="ECO:0000259" key="2">
    <source>
        <dbReference type="Pfam" id="PF02481"/>
    </source>
</evidence>
<dbReference type="NCBIfam" id="TIGR00732">
    <property type="entry name" value="dprA"/>
    <property type="match status" value="1"/>
</dbReference>
<dbReference type="Proteomes" id="UP000188993">
    <property type="component" value="Chromosome"/>
</dbReference>
<dbReference type="InterPro" id="IPR003488">
    <property type="entry name" value="DprA"/>
</dbReference>
<dbReference type="EMBL" id="CP019728">
    <property type="protein sequence ID" value="AQS53098.1"/>
    <property type="molecule type" value="Genomic_DNA"/>
</dbReference>
<gene>
    <name evidence="3" type="ORF">BW727_100705</name>
</gene>
<organism evidence="3 4">
    <name type="scientific">Jeotgalibaca dankookensis</name>
    <dbReference type="NCBI Taxonomy" id="708126"/>
    <lineage>
        <taxon>Bacteria</taxon>
        <taxon>Bacillati</taxon>
        <taxon>Bacillota</taxon>
        <taxon>Bacilli</taxon>
        <taxon>Lactobacillales</taxon>
        <taxon>Carnobacteriaceae</taxon>
        <taxon>Jeotgalibaca</taxon>
    </lineage>
</organism>
<reference evidence="3 4" key="1">
    <citation type="journal article" date="2014" name="Int. J. Syst. Evol. Microbiol.">
        <title>Jeotgalibaca dankookensis gen. nov., sp. nov., a member of the family Carnobacteriaceae, isolated from seujeot (Korean traditional food).</title>
        <authorList>
            <person name="Lee D.G."/>
            <person name="Trujillo M.E."/>
            <person name="Kang H."/>
            <person name="Ahn T.Y."/>
        </authorList>
    </citation>
    <scope>NUCLEOTIDE SEQUENCE [LARGE SCALE GENOMIC DNA]</scope>
    <source>
        <strain evidence="3 4">EX-07</strain>
    </source>
</reference>
<dbReference type="SUPFAM" id="SSF102405">
    <property type="entry name" value="MCP/YpsA-like"/>
    <property type="match status" value="1"/>
</dbReference>
<accession>A0A1S6INJ7</accession>
<evidence type="ECO:0000256" key="1">
    <source>
        <dbReference type="ARBA" id="ARBA00006525"/>
    </source>
</evidence>
<dbReference type="RefSeq" id="WP_062470471.1">
    <property type="nucleotide sequence ID" value="NZ_BBYN01000020.1"/>
</dbReference>
<keyword evidence="4" id="KW-1185">Reference proteome</keyword>
<dbReference type="OrthoDB" id="9785707at2"/>
<dbReference type="Pfam" id="PF02481">
    <property type="entry name" value="DNA_processg_A"/>
    <property type="match status" value="1"/>
</dbReference>
<sequence length="301" mass="33590">MQNEVREKLIDCSLMNVFSIDQMLAILDTLVAEPDLSLEDILLRRKLMSSQKAALKKMDQIRERLKKEAITTSREQTLNAGIKICTILDSDYPFELKEIYQPPVVIYYQGDWDLTKGRKLGVVGSRTASEYGRLVLRKMIPELVCKGVTTISGLAKGIDQEAHIQTLKAGGKTVSVIGTGLNYFYPLENKILQEKLTREQLVLSEYPINTGPQRYHFPLRNRIIAGLSQGTLVVEAKERSGSLITANVALQENREVFAIPGSVLESSYAGTNQLIQAGAKLVTNASDIFSEMAYLWKMSDS</sequence>
<evidence type="ECO:0000313" key="3">
    <source>
        <dbReference type="EMBL" id="AQS53098.1"/>
    </source>
</evidence>
<protein>
    <recommendedName>
        <fullName evidence="2">Smf/DprA SLOG domain-containing protein</fullName>
    </recommendedName>
</protein>
<dbReference type="Gene3D" id="3.40.50.450">
    <property type="match status" value="1"/>
</dbReference>
<dbReference type="PANTHER" id="PTHR43022">
    <property type="entry name" value="PROTEIN SMF"/>
    <property type="match status" value="1"/>
</dbReference>
<proteinExistence type="inferred from homology"/>